<dbReference type="Pfam" id="PF07833">
    <property type="entry name" value="Cu_amine_oxidN1"/>
    <property type="match status" value="1"/>
</dbReference>
<dbReference type="InterPro" id="IPR036582">
    <property type="entry name" value="Mao_N_sf"/>
</dbReference>
<sequence>MNKFFQRFIIMTMSLTLMFASSFPVFADEPAPATGINMDIGILINGSMLVPLRDITDALHAELIWDGKQKSITLNKEGSSVFMKIGDPAVTVNGQSTMLEVAPRIEDDRTFVPLRLISEAFGAKVEWDGKKQMATVKSDDLTLYVMGYPYFEWKGHHFVYSGELKNGLPHGKGRAVEGTTIYDKVWYEGPWDQGRPVQMTKDNYKIYVNGDYLKSEYPPIVRNNVVYVPLWALLGKVKLSAEQVDGFLKINHPKQVILVGSNSNLSATVSQNQDWHYNRMEYPIISENYVMYAPVSFLIKELDIKAAWGSDRRIDLTAGDLSKDIDWSTNIQVQVQITKLTTDIAAENIWKKYAKSLWSSRDLPYPGNERFYQYEKLTLIDYNGLNATLSNGSTTIKFTFYSLDSLTSSFYTKDLLADFNWSKDIKDSIRREKVRIGMTKEQVYYSWGEPDNLNAYDSMEQWVYRYGTSFDAQYLYFTNGVLDTIQK</sequence>
<gene>
    <name evidence="3" type="ORF">J2Z66_003222</name>
</gene>
<dbReference type="Proteomes" id="UP001519287">
    <property type="component" value="Unassembled WGS sequence"/>
</dbReference>
<dbReference type="EMBL" id="JAGGLB010000009">
    <property type="protein sequence ID" value="MBP1991615.1"/>
    <property type="molecule type" value="Genomic_DNA"/>
</dbReference>
<feature type="domain" description="Copper amine oxidase-like N-terminal" evidence="2">
    <location>
        <begin position="43"/>
        <end position="134"/>
    </location>
</feature>
<dbReference type="InterPro" id="IPR012854">
    <property type="entry name" value="Cu_amine_oxidase-like_N"/>
</dbReference>
<evidence type="ECO:0000259" key="2">
    <source>
        <dbReference type="Pfam" id="PF07833"/>
    </source>
</evidence>
<proteinExistence type="predicted"/>
<evidence type="ECO:0000313" key="3">
    <source>
        <dbReference type="EMBL" id="MBP1991615.1"/>
    </source>
</evidence>
<reference evidence="3 4" key="1">
    <citation type="submission" date="2021-03" db="EMBL/GenBank/DDBJ databases">
        <title>Genomic Encyclopedia of Type Strains, Phase IV (KMG-IV): sequencing the most valuable type-strain genomes for metagenomic binning, comparative biology and taxonomic classification.</title>
        <authorList>
            <person name="Goeker M."/>
        </authorList>
    </citation>
    <scope>NUCLEOTIDE SEQUENCE [LARGE SCALE GENOMIC DNA]</scope>
    <source>
        <strain evidence="3 4">DSM 26048</strain>
    </source>
</reference>
<protein>
    <recommendedName>
        <fullName evidence="2">Copper amine oxidase-like N-terminal domain-containing protein</fullName>
    </recommendedName>
</protein>
<accession>A0ABS4IX07</accession>
<dbReference type="RefSeq" id="WP_209972342.1">
    <property type="nucleotide sequence ID" value="NZ_JAGGLB010000009.1"/>
</dbReference>
<evidence type="ECO:0000313" key="4">
    <source>
        <dbReference type="Proteomes" id="UP001519287"/>
    </source>
</evidence>
<comment type="caution">
    <text evidence="3">The sequence shown here is derived from an EMBL/GenBank/DDBJ whole genome shotgun (WGS) entry which is preliminary data.</text>
</comment>
<evidence type="ECO:0000256" key="1">
    <source>
        <dbReference type="SAM" id="SignalP"/>
    </source>
</evidence>
<keyword evidence="4" id="KW-1185">Reference proteome</keyword>
<keyword evidence="1" id="KW-0732">Signal</keyword>
<dbReference type="SUPFAM" id="SSF55383">
    <property type="entry name" value="Copper amine oxidase, domain N"/>
    <property type="match status" value="2"/>
</dbReference>
<dbReference type="Gene3D" id="3.30.457.10">
    <property type="entry name" value="Copper amine oxidase-like, N-terminal domain"/>
    <property type="match status" value="1"/>
</dbReference>
<organism evidence="3 4">
    <name type="scientific">Paenibacillus eucommiae</name>
    <dbReference type="NCBI Taxonomy" id="1355755"/>
    <lineage>
        <taxon>Bacteria</taxon>
        <taxon>Bacillati</taxon>
        <taxon>Bacillota</taxon>
        <taxon>Bacilli</taxon>
        <taxon>Bacillales</taxon>
        <taxon>Paenibacillaceae</taxon>
        <taxon>Paenibacillus</taxon>
    </lineage>
</organism>
<feature type="signal peptide" evidence="1">
    <location>
        <begin position="1"/>
        <end position="27"/>
    </location>
</feature>
<name>A0ABS4IX07_9BACL</name>
<feature type="chain" id="PRO_5046897712" description="Copper amine oxidase-like N-terminal domain-containing protein" evidence="1">
    <location>
        <begin position="28"/>
        <end position="487"/>
    </location>
</feature>